<sequence>MADLVNGERCRAVLFDLDGVLVESFEFWRALINHAAASEGLPAVSWQALRKSWGQDAEADAAEFLPGWSGRRLEEFYKCHLESFADLLVLNPHAAETFIELRSQGISTGLVTNSSKDFAALVLRLSGLAFDTVLTSDDLQRPKPYPEGILQACATVGAPPETAVYIGDSEYDRKAAAQAGVTFIWFGVGPRPALTDLRDLRQHVIEPNFKEGSWK</sequence>
<dbReference type="GO" id="GO:0005829">
    <property type="term" value="C:cytosol"/>
    <property type="evidence" value="ECO:0007669"/>
    <property type="project" value="TreeGrafter"/>
</dbReference>
<dbReference type="NCBIfam" id="TIGR01509">
    <property type="entry name" value="HAD-SF-IA-v3"/>
    <property type="match status" value="1"/>
</dbReference>
<dbReference type="SUPFAM" id="SSF56784">
    <property type="entry name" value="HAD-like"/>
    <property type="match status" value="1"/>
</dbReference>
<dbReference type="GO" id="GO:0006281">
    <property type="term" value="P:DNA repair"/>
    <property type="evidence" value="ECO:0007669"/>
    <property type="project" value="TreeGrafter"/>
</dbReference>
<dbReference type="InterPro" id="IPR050155">
    <property type="entry name" value="HAD-like_hydrolase_sf"/>
</dbReference>
<dbReference type="GO" id="GO:0008967">
    <property type="term" value="F:phosphoglycolate phosphatase activity"/>
    <property type="evidence" value="ECO:0007669"/>
    <property type="project" value="TreeGrafter"/>
</dbReference>
<dbReference type="Gene3D" id="1.10.150.240">
    <property type="entry name" value="Putative phosphatase, domain 2"/>
    <property type="match status" value="1"/>
</dbReference>
<evidence type="ECO:0000313" key="1">
    <source>
        <dbReference type="EMBL" id="TDP37694.1"/>
    </source>
</evidence>
<dbReference type="NCBIfam" id="TIGR01549">
    <property type="entry name" value="HAD-SF-IA-v1"/>
    <property type="match status" value="1"/>
</dbReference>
<dbReference type="SFLD" id="SFLDS00003">
    <property type="entry name" value="Haloacid_Dehalogenase"/>
    <property type="match status" value="1"/>
</dbReference>
<gene>
    <name evidence="1" type="ORF">DFR75_10444</name>
</gene>
<protein>
    <submittedName>
        <fullName evidence="1">Phosphoglycolate phosphatase</fullName>
    </submittedName>
</protein>
<dbReference type="EMBL" id="SNXK01000004">
    <property type="protein sequence ID" value="TDP37694.1"/>
    <property type="molecule type" value="Genomic_DNA"/>
</dbReference>
<dbReference type="AlphaFoldDB" id="A0A4R6PHC2"/>
<dbReference type="PANTHER" id="PTHR43434:SF1">
    <property type="entry name" value="PHOSPHOGLYCOLATE PHOSPHATASE"/>
    <property type="match status" value="1"/>
</dbReference>
<keyword evidence="2" id="KW-1185">Reference proteome</keyword>
<dbReference type="PANTHER" id="PTHR43434">
    <property type="entry name" value="PHOSPHOGLYCOLATE PHOSPHATASE"/>
    <property type="match status" value="1"/>
</dbReference>
<dbReference type="Pfam" id="PF13419">
    <property type="entry name" value="HAD_2"/>
    <property type="match status" value="1"/>
</dbReference>
<comment type="caution">
    <text evidence="1">The sequence shown here is derived from an EMBL/GenBank/DDBJ whole genome shotgun (WGS) entry which is preliminary data.</text>
</comment>
<dbReference type="Gene3D" id="3.40.50.1000">
    <property type="entry name" value="HAD superfamily/HAD-like"/>
    <property type="match status" value="1"/>
</dbReference>
<reference evidence="1 2" key="1">
    <citation type="submission" date="2019-03" db="EMBL/GenBank/DDBJ databases">
        <title>Genomic Encyclopedia of Type Strains, Phase IV (KMG-IV): sequencing the most valuable type-strain genomes for metagenomic binning, comparative biology and taxonomic classification.</title>
        <authorList>
            <person name="Goeker M."/>
        </authorList>
    </citation>
    <scope>NUCLEOTIDE SEQUENCE [LARGE SCALE GENOMIC DNA]</scope>
    <source>
        <strain evidence="1 2">DSM 44496</strain>
    </source>
</reference>
<dbReference type="InterPro" id="IPR023214">
    <property type="entry name" value="HAD_sf"/>
</dbReference>
<accession>A0A4R6PHC2</accession>
<dbReference type="Proteomes" id="UP000295087">
    <property type="component" value="Unassembled WGS sequence"/>
</dbReference>
<dbReference type="InterPro" id="IPR023198">
    <property type="entry name" value="PGP-like_dom2"/>
</dbReference>
<dbReference type="SFLD" id="SFLDG01129">
    <property type="entry name" value="C1.5:_HAD__Beta-PGM__Phosphata"/>
    <property type="match status" value="1"/>
</dbReference>
<dbReference type="RefSeq" id="WP_067488408.1">
    <property type="nucleotide sequence ID" value="NZ_SNXK01000004.1"/>
</dbReference>
<dbReference type="InterPro" id="IPR041492">
    <property type="entry name" value="HAD_2"/>
</dbReference>
<evidence type="ECO:0000313" key="2">
    <source>
        <dbReference type="Proteomes" id="UP000295087"/>
    </source>
</evidence>
<dbReference type="InterPro" id="IPR036412">
    <property type="entry name" value="HAD-like_sf"/>
</dbReference>
<organism evidence="1 2">
    <name type="scientific">Nocardia ignorata</name>
    <dbReference type="NCBI Taxonomy" id="145285"/>
    <lineage>
        <taxon>Bacteria</taxon>
        <taxon>Bacillati</taxon>
        <taxon>Actinomycetota</taxon>
        <taxon>Actinomycetes</taxon>
        <taxon>Mycobacteriales</taxon>
        <taxon>Nocardiaceae</taxon>
        <taxon>Nocardia</taxon>
    </lineage>
</organism>
<name>A0A4R6PHC2_NOCIG</name>
<dbReference type="InterPro" id="IPR006439">
    <property type="entry name" value="HAD-SF_hydro_IA"/>
</dbReference>
<proteinExistence type="predicted"/>